<feature type="region of interest" description="Disordered" evidence="2">
    <location>
        <begin position="127"/>
        <end position="156"/>
    </location>
</feature>
<feature type="region of interest" description="Disordered" evidence="2">
    <location>
        <begin position="438"/>
        <end position="503"/>
    </location>
</feature>
<feature type="region of interest" description="Disordered" evidence="2">
    <location>
        <begin position="812"/>
        <end position="837"/>
    </location>
</feature>
<dbReference type="InterPro" id="IPR007991">
    <property type="entry name" value="RNA_pol_I_trans_ini_fac_RRN3"/>
</dbReference>
<gene>
    <name evidence="3" type="primary">RRN3</name>
    <name evidence="3" type="ORF">SCUCBS95973_002818</name>
</gene>
<evidence type="ECO:0000256" key="1">
    <source>
        <dbReference type="ARBA" id="ARBA00010098"/>
    </source>
</evidence>
<proteinExistence type="inferred from homology"/>
<feature type="compositionally biased region" description="Acidic residues" evidence="2">
    <location>
        <begin position="450"/>
        <end position="491"/>
    </location>
</feature>
<sequence length="837" mass="93730">MTSTPILAARPSVARLVSPKVSAGPFPVKSILREPSSTRTLEYSQKLLKRKMEDRYEGDQRQGAAGKKRRLADGVLVDDEEEEEEEEQGGNEDGNGDDENEDDGAKQGSSEGLAVSRDLNGAALLFNEMDSDGTPDDDDDAGKRTPPAASKRRKTVHFDMNLNITTEVGRRTLEETKLLVRRALESHALANRPGHDDQDFIELVDVFSHDTEAYRDPRRSSSNSSSRRGGDSSDDDDEGNTVPPDELVLYVVALTTCTPMLNKSCINLVRKMLACSWIGRDDKFFRAYVQFLAALISAQGVYLRPVLEMIVDRFKEPSPSSWTVPDFPAVSCEAAQKRLHFGLRYILKLFPAARLAVCKLIAQKFPFPAEPKNAHMLYLDNLLRMREYSPDIAADILETITAQLVKIDTEFQLDLSDMDDDLAAKVVLELARKNAERDAATASRRTDAQRDDDDADDDDKDDEDASDVDEADNEEDDDDDDDMDSDADDADLPQFGDPDYNEELARVDKSTRLVEKLDATLDRLFALFTPIFEDPDSEAAHRCLEDMLSDFANFVLTVPSSRHTQFLVFHFSQKSLTLQDLFTGTLLNLGFESNRPAAVRQAAASYLSSYVARAARVPRDTVRNVASILCHRIESFRRRNVAACRGPDLRRYQELYSWVQALLYIFCFRWRDLVDAYPDDVVDPEDPASFVGKELEWMAGLKSALSNIIYATFNPLMVCSPPIVAEFAKLAHSLHLMYVFPRIESNKAVHLSSFASGRYGHGDALREDAGYTVDDEKWLQLEGNFPFDPYNLPVSKRWLEGDYVSWTPIPGVSGAGDSASEDSDSSDSYDEDGDDRF</sequence>
<feature type="region of interest" description="Disordered" evidence="2">
    <location>
        <begin position="48"/>
        <end position="113"/>
    </location>
</feature>
<evidence type="ECO:0000256" key="2">
    <source>
        <dbReference type="SAM" id="MobiDB-lite"/>
    </source>
</evidence>
<dbReference type="PANTHER" id="PTHR12790:SF0">
    <property type="entry name" value="RNA POLYMERASE I-SPECIFIC TRANSCRIPTION INITIATION FACTOR RRN3-RELATED"/>
    <property type="match status" value="1"/>
</dbReference>
<comment type="similarity">
    <text evidence="1">Belongs to the RRN3 family.</text>
</comment>
<dbReference type="PANTHER" id="PTHR12790">
    <property type="entry name" value="TRANSCRIPTION INITIATION FACTOR IA RRN3"/>
    <property type="match status" value="1"/>
</dbReference>
<dbReference type="Pfam" id="PF05327">
    <property type="entry name" value="RRN3"/>
    <property type="match status" value="1"/>
</dbReference>
<comment type="caution">
    <text evidence="3">The sequence shown here is derived from an EMBL/GenBank/DDBJ whole genome shotgun (WGS) entry which is preliminary data.</text>
</comment>
<dbReference type="EMBL" id="CAWUHB010000011">
    <property type="protein sequence ID" value="CAK7216455.1"/>
    <property type="molecule type" value="Genomic_DNA"/>
</dbReference>
<feature type="compositionally biased region" description="Acidic residues" evidence="2">
    <location>
        <begin position="76"/>
        <end position="102"/>
    </location>
</feature>
<feature type="compositionally biased region" description="Acidic residues" evidence="2">
    <location>
        <begin position="129"/>
        <end position="140"/>
    </location>
</feature>
<feature type="region of interest" description="Disordered" evidence="2">
    <location>
        <begin position="212"/>
        <end position="242"/>
    </location>
</feature>
<evidence type="ECO:0000313" key="3">
    <source>
        <dbReference type="EMBL" id="CAK7216455.1"/>
    </source>
</evidence>
<dbReference type="Proteomes" id="UP001642405">
    <property type="component" value="Unassembled WGS sequence"/>
</dbReference>
<feature type="compositionally biased region" description="Basic and acidic residues" evidence="2">
    <location>
        <begin position="50"/>
        <end position="60"/>
    </location>
</feature>
<accession>A0ABP0BB49</accession>
<dbReference type="InterPro" id="IPR016024">
    <property type="entry name" value="ARM-type_fold"/>
</dbReference>
<feature type="compositionally biased region" description="Acidic residues" evidence="2">
    <location>
        <begin position="819"/>
        <end position="837"/>
    </location>
</feature>
<feature type="compositionally biased region" description="Basic and acidic residues" evidence="2">
    <location>
        <begin position="438"/>
        <end position="449"/>
    </location>
</feature>
<organism evidence="3 4">
    <name type="scientific">Sporothrix curviconia</name>
    <dbReference type="NCBI Taxonomy" id="1260050"/>
    <lineage>
        <taxon>Eukaryota</taxon>
        <taxon>Fungi</taxon>
        <taxon>Dikarya</taxon>
        <taxon>Ascomycota</taxon>
        <taxon>Pezizomycotina</taxon>
        <taxon>Sordariomycetes</taxon>
        <taxon>Sordariomycetidae</taxon>
        <taxon>Ophiostomatales</taxon>
        <taxon>Ophiostomataceae</taxon>
        <taxon>Sporothrix</taxon>
    </lineage>
</organism>
<name>A0ABP0BB49_9PEZI</name>
<protein>
    <submittedName>
        <fullName evidence="3">DNA independent RNA polymerase I transcription factor</fullName>
    </submittedName>
</protein>
<dbReference type="SUPFAM" id="SSF48371">
    <property type="entry name" value="ARM repeat"/>
    <property type="match status" value="1"/>
</dbReference>
<reference evidence="3 4" key="1">
    <citation type="submission" date="2024-01" db="EMBL/GenBank/DDBJ databases">
        <authorList>
            <person name="Allen C."/>
            <person name="Tagirdzhanova G."/>
        </authorList>
    </citation>
    <scope>NUCLEOTIDE SEQUENCE [LARGE SCALE GENOMIC DNA]</scope>
</reference>
<evidence type="ECO:0000313" key="4">
    <source>
        <dbReference type="Proteomes" id="UP001642405"/>
    </source>
</evidence>
<keyword evidence="4" id="KW-1185">Reference proteome</keyword>